<feature type="domain" description="Periphilin-1 C-terminal" evidence="2">
    <location>
        <begin position="157"/>
        <end position="229"/>
    </location>
</feature>
<evidence type="ECO:0000259" key="2">
    <source>
        <dbReference type="Pfam" id="PF25234"/>
    </source>
</evidence>
<gene>
    <name evidence="3" type="ORF">IRJ41_005436</name>
</gene>
<dbReference type="GO" id="GO:0045814">
    <property type="term" value="P:negative regulation of gene expression, epigenetic"/>
    <property type="evidence" value="ECO:0007669"/>
    <property type="project" value="TreeGrafter"/>
</dbReference>
<evidence type="ECO:0000313" key="4">
    <source>
        <dbReference type="Proteomes" id="UP001059041"/>
    </source>
</evidence>
<dbReference type="GO" id="GO:0005654">
    <property type="term" value="C:nucleoplasm"/>
    <property type="evidence" value="ECO:0007669"/>
    <property type="project" value="TreeGrafter"/>
</dbReference>
<accession>A0A9W8C8T3</accession>
<dbReference type="GO" id="GO:0045892">
    <property type="term" value="P:negative regulation of DNA-templated transcription"/>
    <property type="evidence" value="ECO:0007669"/>
    <property type="project" value="InterPro"/>
</dbReference>
<evidence type="ECO:0000313" key="3">
    <source>
        <dbReference type="EMBL" id="KAI7811616.1"/>
    </source>
</evidence>
<dbReference type="CDD" id="cd22896">
    <property type="entry name" value="periphilin-like"/>
    <property type="match status" value="1"/>
</dbReference>
<dbReference type="AlphaFoldDB" id="A0A9W8C8T3"/>
<dbReference type="Pfam" id="PF25234">
    <property type="entry name" value="Periphilin_C"/>
    <property type="match status" value="1"/>
</dbReference>
<dbReference type="InterPro" id="IPR057603">
    <property type="entry name" value="Periphilin-1_C"/>
</dbReference>
<dbReference type="Proteomes" id="UP001059041">
    <property type="component" value="Linkage Group LG3"/>
</dbReference>
<evidence type="ECO:0000256" key="1">
    <source>
        <dbReference type="SAM" id="MobiDB-lite"/>
    </source>
</evidence>
<name>A0A9W8C8T3_TRIRA</name>
<keyword evidence="4" id="KW-1185">Reference proteome</keyword>
<protein>
    <submittedName>
        <fullName evidence="3">Periphilin-1-like</fullName>
    </submittedName>
</protein>
<dbReference type="PANTHER" id="PTHR15836:SF4">
    <property type="entry name" value="PERIPHILIN-1"/>
    <property type="match status" value="1"/>
</dbReference>
<proteinExistence type="predicted"/>
<feature type="region of interest" description="Disordered" evidence="1">
    <location>
        <begin position="102"/>
        <end position="156"/>
    </location>
</feature>
<dbReference type="PANTHER" id="PTHR15836">
    <property type="entry name" value="PERIPHILIN 1"/>
    <property type="match status" value="1"/>
</dbReference>
<dbReference type="GO" id="GO:0097355">
    <property type="term" value="P:protein localization to heterochromatin"/>
    <property type="evidence" value="ECO:0007669"/>
    <property type="project" value="TreeGrafter"/>
</dbReference>
<dbReference type="EMBL" id="JAFHDT010000003">
    <property type="protein sequence ID" value="KAI7811616.1"/>
    <property type="molecule type" value="Genomic_DNA"/>
</dbReference>
<sequence length="255" mass="28901">MSRRPAACFSEEEDVHVQCGRRSLCDGQACEGAEKQRVCPPERPQRDAPLYHPQKALYLYNRHYVSPARQRVDLRSCGKTSSLPSGHCSHCRSPSTSCYIPVQPNTSTKQPEKRRPPKDLAGGVKDASPHASAPANKTFSGLGKNPDLVGEPKHVQTPEERCVRAITSKAKEIEQLYTEDCKTFGLVVKMLISKDQTLERRLLSALKKNLVDIRKQSLKDLRQFISNVTSRLKPEQSAKLYRNINKRRFRRTQHI</sequence>
<comment type="caution">
    <text evidence="3">The sequence shown here is derived from an EMBL/GenBank/DDBJ whole genome shotgun (WGS) entry which is preliminary data.</text>
</comment>
<dbReference type="InterPro" id="IPR028851">
    <property type="entry name" value="Pphln1"/>
</dbReference>
<organism evidence="3 4">
    <name type="scientific">Triplophysa rosa</name>
    <name type="common">Cave loach</name>
    <dbReference type="NCBI Taxonomy" id="992332"/>
    <lineage>
        <taxon>Eukaryota</taxon>
        <taxon>Metazoa</taxon>
        <taxon>Chordata</taxon>
        <taxon>Craniata</taxon>
        <taxon>Vertebrata</taxon>
        <taxon>Euteleostomi</taxon>
        <taxon>Actinopterygii</taxon>
        <taxon>Neopterygii</taxon>
        <taxon>Teleostei</taxon>
        <taxon>Ostariophysi</taxon>
        <taxon>Cypriniformes</taxon>
        <taxon>Nemacheilidae</taxon>
        <taxon>Triplophysa</taxon>
    </lineage>
</organism>
<reference evidence="3" key="1">
    <citation type="submission" date="2021-02" db="EMBL/GenBank/DDBJ databases">
        <title>Comparative genomics reveals that relaxation of natural selection precedes convergent phenotypic evolution of cavefish.</title>
        <authorList>
            <person name="Peng Z."/>
        </authorList>
    </citation>
    <scope>NUCLEOTIDE SEQUENCE</scope>
    <source>
        <tissue evidence="3">Muscle</tissue>
    </source>
</reference>